<keyword evidence="1" id="KW-1133">Transmembrane helix</keyword>
<accession>A0A5C6FPH6</accession>
<gene>
    <name evidence="2" type="ORF">V7x_49240</name>
</gene>
<name>A0A5C6FPH6_9PLAN</name>
<proteinExistence type="predicted"/>
<sequence>MNRRSANIIITTVSACVWLGAIIMPPQPVNATELTHQFGPGSFGDPAWMRRYNPALEHFQLDRGGWQTNYRGGDGTQPMNTAGFKSRFKVDGVFTVRLNYTLTQADTPPRGGGVGILFRIHFGDDANITTIGHVRRPGGQIIMFVNSKRDGESTYQQFPARSGASAMEIRHLGEGQYAFFGASGGAMAKELCRAAGPVGKAGQIDIWATTGQTTTPLKATVSAVHVDAEGLPVGQVAATPRRFPWYWIAFCAALVGGFGWLYRNLKTSSE</sequence>
<keyword evidence="1" id="KW-0472">Membrane</keyword>
<evidence type="ECO:0008006" key="4">
    <source>
        <dbReference type="Google" id="ProtNLM"/>
    </source>
</evidence>
<organism evidence="2 3">
    <name type="scientific">Crateriforma conspicua</name>
    <dbReference type="NCBI Taxonomy" id="2527996"/>
    <lineage>
        <taxon>Bacteria</taxon>
        <taxon>Pseudomonadati</taxon>
        <taxon>Planctomycetota</taxon>
        <taxon>Planctomycetia</taxon>
        <taxon>Planctomycetales</taxon>
        <taxon>Planctomycetaceae</taxon>
        <taxon>Crateriforma</taxon>
    </lineage>
</organism>
<evidence type="ECO:0000256" key="1">
    <source>
        <dbReference type="SAM" id="Phobius"/>
    </source>
</evidence>
<dbReference type="RefSeq" id="WP_146415840.1">
    <property type="nucleotide sequence ID" value="NZ_SJPZ01000002.1"/>
</dbReference>
<dbReference type="OrthoDB" id="9867187at2"/>
<evidence type="ECO:0000313" key="3">
    <source>
        <dbReference type="Proteomes" id="UP000316476"/>
    </source>
</evidence>
<keyword evidence="1" id="KW-0812">Transmembrane</keyword>
<dbReference type="EMBL" id="SJPZ01000002">
    <property type="protein sequence ID" value="TWU63184.1"/>
    <property type="molecule type" value="Genomic_DNA"/>
</dbReference>
<dbReference type="AlphaFoldDB" id="A0A5C6FPH6"/>
<feature type="transmembrane region" description="Helical" evidence="1">
    <location>
        <begin position="245"/>
        <end position="262"/>
    </location>
</feature>
<comment type="caution">
    <text evidence="2">The sequence shown here is derived from an EMBL/GenBank/DDBJ whole genome shotgun (WGS) entry which is preliminary data.</text>
</comment>
<dbReference type="PROSITE" id="PS51257">
    <property type="entry name" value="PROKAR_LIPOPROTEIN"/>
    <property type="match status" value="1"/>
</dbReference>
<evidence type="ECO:0000313" key="2">
    <source>
        <dbReference type="EMBL" id="TWU63184.1"/>
    </source>
</evidence>
<dbReference type="Proteomes" id="UP000316476">
    <property type="component" value="Unassembled WGS sequence"/>
</dbReference>
<reference evidence="2 3" key="1">
    <citation type="submission" date="2019-02" db="EMBL/GenBank/DDBJ databases">
        <title>Deep-cultivation of Planctomycetes and their phenomic and genomic characterization uncovers novel biology.</title>
        <authorList>
            <person name="Wiegand S."/>
            <person name="Jogler M."/>
            <person name="Boedeker C."/>
            <person name="Pinto D."/>
            <person name="Vollmers J."/>
            <person name="Rivas-Marin E."/>
            <person name="Kohn T."/>
            <person name="Peeters S.H."/>
            <person name="Heuer A."/>
            <person name="Rast P."/>
            <person name="Oberbeckmann S."/>
            <person name="Bunk B."/>
            <person name="Jeske O."/>
            <person name="Meyerdierks A."/>
            <person name="Storesund J.E."/>
            <person name="Kallscheuer N."/>
            <person name="Luecker S."/>
            <person name="Lage O.M."/>
            <person name="Pohl T."/>
            <person name="Merkel B.J."/>
            <person name="Hornburger P."/>
            <person name="Mueller R.-W."/>
            <person name="Bruemmer F."/>
            <person name="Labrenz M."/>
            <person name="Spormann A.M."/>
            <person name="Op Den Camp H."/>
            <person name="Overmann J."/>
            <person name="Amann R."/>
            <person name="Jetten M.S.M."/>
            <person name="Mascher T."/>
            <person name="Medema M.H."/>
            <person name="Devos D.P."/>
            <person name="Kaster A.-K."/>
            <person name="Ovreas L."/>
            <person name="Rohde M."/>
            <person name="Galperin M.Y."/>
            <person name="Jogler C."/>
        </authorList>
    </citation>
    <scope>NUCLEOTIDE SEQUENCE [LARGE SCALE GENOMIC DNA]</scope>
    <source>
        <strain evidence="2 3">V7</strain>
    </source>
</reference>
<protein>
    <recommendedName>
        <fullName evidence="4">DUF1583 domain-containing protein</fullName>
    </recommendedName>
</protein>